<evidence type="ECO:0000256" key="3">
    <source>
        <dbReference type="ARBA" id="ARBA00023015"/>
    </source>
</evidence>
<evidence type="ECO:0000259" key="8">
    <source>
        <dbReference type="PROSITE" id="PS51294"/>
    </source>
</evidence>
<dbReference type="FunFam" id="1.10.10.60:FF:000060">
    <property type="entry name" value="MYB transcription factor"/>
    <property type="match status" value="1"/>
</dbReference>
<dbReference type="InterPro" id="IPR050560">
    <property type="entry name" value="MYB_TF"/>
</dbReference>
<dbReference type="GO" id="GO:0005634">
    <property type="term" value="C:nucleus"/>
    <property type="evidence" value="ECO:0007669"/>
    <property type="project" value="UniProtKB-SubCell"/>
</dbReference>
<evidence type="ECO:0000256" key="5">
    <source>
        <dbReference type="ARBA" id="ARBA00023163"/>
    </source>
</evidence>
<dbReference type="InterPro" id="IPR017930">
    <property type="entry name" value="Myb_dom"/>
</dbReference>
<dbReference type="GO" id="GO:0000978">
    <property type="term" value="F:RNA polymerase II cis-regulatory region sequence-specific DNA binding"/>
    <property type="evidence" value="ECO:0007669"/>
    <property type="project" value="TreeGrafter"/>
</dbReference>
<feature type="domain" description="Myb-like" evidence="7">
    <location>
        <begin position="69"/>
        <end position="119"/>
    </location>
</feature>
<dbReference type="OMA" id="EHAVQAP"/>
<dbReference type="InParanoid" id="A0A2R6RH17"/>
<sequence length="263" mass="29752">MDQMETQSLTIGGTQQNVYRVKGPWGPEEDELLEELVQRHGARNWSLISKLIPGRSGKSCRLRWCNQLSPKVEHRPFTLEEDAFILQAHAKYGNKWATIARYLYGRTDNAVKNHWHSTLKRRYAALVEDGHNVAGGGSDEHAVQAPNSYGNADIIVPMSDPTEIDHPSQQVTLSPLPNPVTDPSTALSLSLPGSGMHSYEIYPQDSNQVDQPSDCYNQSNEFGTPAEEKWQAMSCNPEILYVMQDMIKKEVRNYMSELYRNEM</sequence>
<evidence type="ECO:0000256" key="1">
    <source>
        <dbReference type="ARBA" id="ARBA00004123"/>
    </source>
</evidence>
<dbReference type="CDD" id="cd00167">
    <property type="entry name" value="SANT"/>
    <property type="match status" value="2"/>
</dbReference>
<evidence type="ECO:0000313" key="10">
    <source>
        <dbReference type="Proteomes" id="UP000241394"/>
    </source>
</evidence>
<evidence type="ECO:0000256" key="4">
    <source>
        <dbReference type="ARBA" id="ARBA00023125"/>
    </source>
</evidence>
<organism evidence="9 10">
    <name type="scientific">Actinidia chinensis var. chinensis</name>
    <name type="common">Chinese soft-hair kiwi</name>
    <dbReference type="NCBI Taxonomy" id="1590841"/>
    <lineage>
        <taxon>Eukaryota</taxon>
        <taxon>Viridiplantae</taxon>
        <taxon>Streptophyta</taxon>
        <taxon>Embryophyta</taxon>
        <taxon>Tracheophyta</taxon>
        <taxon>Spermatophyta</taxon>
        <taxon>Magnoliopsida</taxon>
        <taxon>eudicotyledons</taxon>
        <taxon>Gunneridae</taxon>
        <taxon>Pentapetalae</taxon>
        <taxon>asterids</taxon>
        <taxon>Ericales</taxon>
        <taxon>Actinidiaceae</taxon>
        <taxon>Actinidia</taxon>
    </lineage>
</organism>
<evidence type="ECO:0000256" key="2">
    <source>
        <dbReference type="ARBA" id="ARBA00022737"/>
    </source>
</evidence>
<dbReference type="OrthoDB" id="2143914at2759"/>
<keyword evidence="2" id="KW-0677">Repeat</keyword>
<dbReference type="InterPro" id="IPR001005">
    <property type="entry name" value="SANT/Myb"/>
</dbReference>
<evidence type="ECO:0000313" key="9">
    <source>
        <dbReference type="EMBL" id="PSS29307.1"/>
    </source>
</evidence>
<dbReference type="GO" id="GO:0000981">
    <property type="term" value="F:DNA-binding transcription factor activity, RNA polymerase II-specific"/>
    <property type="evidence" value="ECO:0007669"/>
    <property type="project" value="TreeGrafter"/>
</dbReference>
<evidence type="ECO:0000256" key="6">
    <source>
        <dbReference type="ARBA" id="ARBA00023242"/>
    </source>
</evidence>
<dbReference type="EMBL" id="NKQK01000006">
    <property type="protein sequence ID" value="PSS29307.1"/>
    <property type="molecule type" value="Genomic_DNA"/>
</dbReference>
<dbReference type="SUPFAM" id="SSF46689">
    <property type="entry name" value="Homeodomain-like"/>
    <property type="match status" value="1"/>
</dbReference>
<dbReference type="PANTHER" id="PTHR45614">
    <property type="entry name" value="MYB PROTEIN-RELATED"/>
    <property type="match status" value="1"/>
</dbReference>
<dbReference type="Gene3D" id="1.10.10.60">
    <property type="entry name" value="Homeodomain-like"/>
    <property type="match status" value="2"/>
</dbReference>
<keyword evidence="4" id="KW-0238">DNA-binding</keyword>
<dbReference type="AlphaFoldDB" id="A0A2R6RH17"/>
<keyword evidence="6" id="KW-0539">Nucleus</keyword>
<keyword evidence="3" id="KW-0805">Transcription regulation</keyword>
<dbReference type="Pfam" id="PF00249">
    <property type="entry name" value="Myb_DNA-binding"/>
    <property type="match status" value="2"/>
</dbReference>
<dbReference type="InterPro" id="IPR009057">
    <property type="entry name" value="Homeodomain-like_sf"/>
</dbReference>
<comment type="caution">
    <text evidence="9">The sequence shown here is derived from an EMBL/GenBank/DDBJ whole genome shotgun (WGS) entry which is preliminary data.</text>
</comment>
<gene>
    <name evidence="9" type="ORF">CEY00_Acc06923</name>
</gene>
<dbReference type="SMART" id="SM00717">
    <property type="entry name" value="SANT"/>
    <property type="match status" value="2"/>
</dbReference>
<comment type="subcellular location">
    <subcellularLocation>
        <location evidence="1">Nucleus</location>
    </subcellularLocation>
</comment>
<reference evidence="9 10" key="1">
    <citation type="submission" date="2017-07" db="EMBL/GenBank/DDBJ databases">
        <title>An improved, manually edited Actinidia chinensis var. chinensis (kiwifruit) genome highlights the challenges associated with draft genomes and gene prediction in plants.</title>
        <authorList>
            <person name="Pilkington S."/>
            <person name="Crowhurst R."/>
            <person name="Hilario E."/>
            <person name="Nardozza S."/>
            <person name="Fraser L."/>
            <person name="Peng Y."/>
            <person name="Gunaseelan K."/>
            <person name="Simpson R."/>
            <person name="Tahir J."/>
            <person name="Deroles S."/>
            <person name="Templeton K."/>
            <person name="Luo Z."/>
            <person name="Davy M."/>
            <person name="Cheng C."/>
            <person name="Mcneilage M."/>
            <person name="Scaglione D."/>
            <person name="Liu Y."/>
            <person name="Zhang Q."/>
            <person name="Datson P."/>
            <person name="De Silva N."/>
            <person name="Gardiner S."/>
            <person name="Bassett H."/>
            <person name="Chagne D."/>
            <person name="Mccallum J."/>
            <person name="Dzierzon H."/>
            <person name="Deng C."/>
            <person name="Wang Y.-Y."/>
            <person name="Barron N."/>
            <person name="Manako K."/>
            <person name="Bowen J."/>
            <person name="Foster T."/>
            <person name="Erridge Z."/>
            <person name="Tiffin H."/>
            <person name="Waite C."/>
            <person name="Davies K."/>
            <person name="Grierson E."/>
            <person name="Laing W."/>
            <person name="Kirk R."/>
            <person name="Chen X."/>
            <person name="Wood M."/>
            <person name="Montefiori M."/>
            <person name="Brummell D."/>
            <person name="Schwinn K."/>
            <person name="Catanach A."/>
            <person name="Fullerton C."/>
            <person name="Li D."/>
            <person name="Meiyalaghan S."/>
            <person name="Nieuwenhuizen N."/>
            <person name="Read N."/>
            <person name="Prakash R."/>
            <person name="Hunter D."/>
            <person name="Zhang H."/>
            <person name="Mckenzie M."/>
            <person name="Knabel M."/>
            <person name="Harris A."/>
            <person name="Allan A."/>
            <person name="Chen A."/>
            <person name="Janssen B."/>
            <person name="Plunkett B."/>
            <person name="Dwamena C."/>
            <person name="Voogd C."/>
            <person name="Leif D."/>
            <person name="Lafferty D."/>
            <person name="Souleyre E."/>
            <person name="Varkonyi-Gasic E."/>
            <person name="Gambi F."/>
            <person name="Hanley J."/>
            <person name="Yao J.-L."/>
            <person name="Cheung J."/>
            <person name="David K."/>
            <person name="Warren B."/>
            <person name="Marsh K."/>
            <person name="Snowden K."/>
            <person name="Lin-Wang K."/>
            <person name="Brian L."/>
            <person name="Martinez-Sanchez M."/>
            <person name="Wang M."/>
            <person name="Ileperuma N."/>
            <person name="Macnee N."/>
            <person name="Campin R."/>
            <person name="Mcatee P."/>
            <person name="Drummond R."/>
            <person name="Espley R."/>
            <person name="Ireland H."/>
            <person name="Wu R."/>
            <person name="Atkinson R."/>
            <person name="Karunairetnam S."/>
            <person name="Bulley S."/>
            <person name="Chunkath S."/>
            <person name="Hanley Z."/>
            <person name="Storey R."/>
            <person name="Thrimawithana A."/>
            <person name="Thomson S."/>
            <person name="David C."/>
            <person name="Testolin R."/>
        </authorList>
    </citation>
    <scope>NUCLEOTIDE SEQUENCE [LARGE SCALE GENOMIC DNA]</scope>
    <source>
        <strain evidence="10">cv. Red5</strain>
        <tissue evidence="9">Young leaf</tissue>
    </source>
</reference>
<feature type="domain" description="Myb-like" evidence="7">
    <location>
        <begin position="17"/>
        <end position="68"/>
    </location>
</feature>
<evidence type="ECO:0000259" key="7">
    <source>
        <dbReference type="PROSITE" id="PS50090"/>
    </source>
</evidence>
<accession>A0A2R6RH17</accession>
<protein>
    <submittedName>
        <fullName evidence="9">Transcription factor like</fullName>
    </submittedName>
</protein>
<dbReference type="PROSITE" id="PS50090">
    <property type="entry name" value="MYB_LIKE"/>
    <property type="match status" value="2"/>
</dbReference>
<dbReference type="PROSITE" id="PS51294">
    <property type="entry name" value="HTH_MYB"/>
    <property type="match status" value="2"/>
</dbReference>
<dbReference type="Gramene" id="PSS29307">
    <property type="protein sequence ID" value="PSS29307"/>
    <property type="gene ID" value="CEY00_Acc06923"/>
</dbReference>
<dbReference type="Proteomes" id="UP000241394">
    <property type="component" value="Chromosome LG6"/>
</dbReference>
<name>A0A2R6RH17_ACTCC</name>
<feature type="domain" description="HTH myb-type" evidence="8">
    <location>
        <begin position="74"/>
        <end position="123"/>
    </location>
</feature>
<feature type="domain" description="HTH myb-type" evidence="8">
    <location>
        <begin position="20"/>
        <end position="72"/>
    </location>
</feature>
<dbReference type="PANTHER" id="PTHR45614:SF293">
    <property type="entry name" value="TRANSCRIPTION FACTOR MYB73"/>
    <property type="match status" value="1"/>
</dbReference>
<keyword evidence="5" id="KW-0804">Transcription</keyword>
<proteinExistence type="predicted"/>
<keyword evidence="10" id="KW-1185">Reference proteome</keyword>
<reference evidence="10" key="2">
    <citation type="journal article" date="2018" name="BMC Genomics">
        <title>A manually annotated Actinidia chinensis var. chinensis (kiwifruit) genome highlights the challenges associated with draft genomes and gene prediction in plants.</title>
        <authorList>
            <person name="Pilkington S.M."/>
            <person name="Crowhurst R."/>
            <person name="Hilario E."/>
            <person name="Nardozza S."/>
            <person name="Fraser L."/>
            <person name="Peng Y."/>
            <person name="Gunaseelan K."/>
            <person name="Simpson R."/>
            <person name="Tahir J."/>
            <person name="Deroles S.C."/>
            <person name="Templeton K."/>
            <person name="Luo Z."/>
            <person name="Davy M."/>
            <person name="Cheng C."/>
            <person name="McNeilage M."/>
            <person name="Scaglione D."/>
            <person name="Liu Y."/>
            <person name="Zhang Q."/>
            <person name="Datson P."/>
            <person name="De Silva N."/>
            <person name="Gardiner S.E."/>
            <person name="Bassett H."/>
            <person name="Chagne D."/>
            <person name="McCallum J."/>
            <person name="Dzierzon H."/>
            <person name="Deng C."/>
            <person name="Wang Y.Y."/>
            <person name="Barron L."/>
            <person name="Manako K."/>
            <person name="Bowen J."/>
            <person name="Foster T.M."/>
            <person name="Erridge Z.A."/>
            <person name="Tiffin H."/>
            <person name="Waite C.N."/>
            <person name="Davies K.M."/>
            <person name="Grierson E.P."/>
            <person name="Laing W.A."/>
            <person name="Kirk R."/>
            <person name="Chen X."/>
            <person name="Wood M."/>
            <person name="Montefiori M."/>
            <person name="Brummell D.A."/>
            <person name="Schwinn K.E."/>
            <person name="Catanach A."/>
            <person name="Fullerton C."/>
            <person name="Li D."/>
            <person name="Meiyalaghan S."/>
            <person name="Nieuwenhuizen N."/>
            <person name="Read N."/>
            <person name="Prakash R."/>
            <person name="Hunter D."/>
            <person name="Zhang H."/>
            <person name="McKenzie M."/>
            <person name="Knabel M."/>
            <person name="Harris A."/>
            <person name="Allan A.C."/>
            <person name="Gleave A."/>
            <person name="Chen A."/>
            <person name="Janssen B.J."/>
            <person name="Plunkett B."/>
            <person name="Ampomah-Dwamena C."/>
            <person name="Voogd C."/>
            <person name="Leif D."/>
            <person name="Lafferty D."/>
            <person name="Souleyre E.J.F."/>
            <person name="Varkonyi-Gasic E."/>
            <person name="Gambi F."/>
            <person name="Hanley J."/>
            <person name="Yao J.L."/>
            <person name="Cheung J."/>
            <person name="David K.M."/>
            <person name="Warren B."/>
            <person name="Marsh K."/>
            <person name="Snowden K.C."/>
            <person name="Lin-Wang K."/>
            <person name="Brian L."/>
            <person name="Martinez-Sanchez M."/>
            <person name="Wang M."/>
            <person name="Ileperuma N."/>
            <person name="Macnee N."/>
            <person name="Campin R."/>
            <person name="McAtee P."/>
            <person name="Drummond R.S.M."/>
            <person name="Espley R.V."/>
            <person name="Ireland H.S."/>
            <person name="Wu R."/>
            <person name="Atkinson R.G."/>
            <person name="Karunairetnam S."/>
            <person name="Bulley S."/>
            <person name="Chunkath S."/>
            <person name="Hanley Z."/>
            <person name="Storey R."/>
            <person name="Thrimawithana A.H."/>
            <person name="Thomson S."/>
            <person name="David C."/>
            <person name="Testolin R."/>
            <person name="Huang H."/>
            <person name="Hellens R.P."/>
            <person name="Schaffer R.J."/>
        </authorList>
    </citation>
    <scope>NUCLEOTIDE SEQUENCE [LARGE SCALE GENOMIC DNA]</scope>
    <source>
        <strain evidence="10">cv. Red5</strain>
    </source>
</reference>